<dbReference type="Proteomes" id="UP001172684">
    <property type="component" value="Unassembled WGS sequence"/>
</dbReference>
<dbReference type="InterPro" id="IPR052895">
    <property type="entry name" value="HetReg/Transcr_Mod"/>
</dbReference>
<feature type="compositionally biased region" description="Basic residues" evidence="1">
    <location>
        <begin position="1"/>
        <end position="15"/>
    </location>
</feature>
<gene>
    <name evidence="3" type="ORF">H2201_005213</name>
</gene>
<dbReference type="PANTHER" id="PTHR24148:SF64">
    <property type="entry name" value="HETEROKARYON INCOMPATIBILITY DOMAIN-CONTAINING PROTEIN"/>
    <property type="match status" value="1"/>
</dbReference>
<dbReference type="Pfam" id="PF06985">
    <property type="entry name" value="HET"/>
    <property type="match status" value="1"/>
</dbReference>
<dbReference type="PANTHER" id="PTHR24148">
    <property type="entry name" value="ANKYRIN REPEAT DOMAIN-CONTAINING PROTEIN 39 HOMOLOG-RELATED"/>
    <property type="match status" value="1"/>
</dbReference>
<dbReference type="Pfam" id="PF26639">
    <property type="entry name" value="Het-6_barrel"/>
    <property type="match status" value="1"/>
</dbReference>
<feature type="domain" description="Heterokaryon incompatibility" evidence="2">
    <location>
        <begin position="75"/>
        <end position="227"/>
    </location>
</feature>
<dbReference type="InterPro" id="IPR010730">
    <property type="entry name" value="HET"/>
</dbReference>
<feature type="region of interest" description="Disordered" evidence="1">
    <location>
        <begin position="1"/>
        <end position="27"/>
    </location>
</feature>
<evidence type="ECO:0000313" key="3">
    <source>
        <dbReference type="EMBL" id="KAJ9664465.1"/>
    </source>
</evidence>
<evidence type="ECO:0000259" key="2">
    <source>
        <dbReference type="Pfam" id="PF06985"/>
    </source>
</evidence>
<accession>A0ABQ9NX43</accession>
<evidence type="ECO:0000313" key="4">
    <source>
        <dbReference type="Proteomes" id="UP001172684"/>
    </source>
</evidence>
<reference evidence="3" key="1">
    <citation type="submission" date="2022-10" db="EMBL/GenBank/DDBJ databases">
        <title>Culturing micro-colonial fungi from biological soil crusts in the Mojave desert and describing Neophaeococcomyces mojavensis, and introducing the new genera and species Taxawa tesnikishii.</title>
        <authorList>
            <person name="Kurbessoian T."/>
            <person name="Stajich J.E."/>
        </authorList>
    </citation>
    <scope>NUCLEOTIDE SEQUENCE</scope>
    <source>
        <strain evidence="3">TK_1</strain>
    </source>
</reference>
<keyword evidence="4" id="KW-1185">Reference proteome</keyword>
<comment type="caution">
    <text evidence="3">The sequence shown here is derived from an EMBL/GenBank/DDBJ whole genome shotgun (WGS) entry which is preliminary data.</text>
</comment>
<protein>
    <recommendedName>
        <fullName evidence="2">Heterokaryon incompatibility domain-containing protein</fullName>
    </recommendedName>
</protein>
<organism evidence="3 4">
    <name type="scientific">Coniosporium apollinis</name>
    <dbReference type="NCBI Taxonomy" id="61459"/>
    <lineage>
        <taxon>Eukaryota</taxon>
        <taxon>Fungi</taxon>
        <taxon>Dikarya</taxon>
        <taxon>Ascomycota</taxon>
        <taxon>Pezizomycotina</taxon>
        <taxon>Dothideomycetes</taxon>
        <taxon>Dothideomycetes incertae sedis</taxon>
        <taxon>Coniosporium</taxon>
    </lineage>
</organism>
<dbReference type="EMBL" id="JAPDRL010000037">
    <property type="protein sequence ID" value="KAJ9664465.1"/>
    <property type="molecule type" value="Genomic_DNA"/>
</dbReference>
<evidence type="ECO:0000256" key="1">
    <source>
        <dbReference type="SAM" id="MobiDB-lite"/>
    </source>
</evidence>
<name>A0ABQ9NX43_9PEZI</name>
<proteinExistence type="predicted"/>
<sequence>MAARRKKPRVSRPNRSKASGKSASHNSQASLVLPYRYIPLRQADSFRILLLHPGDKNDPIKCSLALENIETAAPYEAISYVWGDPNDKEQITCDRRSISITVNLRTALQRFRLPDKVRRLWADAICINQQDEKERGHQVTVMGMVYKSAWKVLVWLGPDNDGETEDNFALLREIIGIRNHQIKEYGSYYAIPNVPPEDLGRYDELRWRSLGRMFDLPWFTRLWIIKEVGLARHALMFYGIAETEWNTIYKAAYYMQQRMRAVRTFFNLQTYRAECIWHVYRPKDGETRTRYLEDGREYHMDFAKVLYTACGNTASDPRDYIYAFIDHPAAKVGASTIVPADYTLSAQQLYGLLAIRSIEQTQSLHILSYNQHTADTIRDGTPSWAPRWHLGQVVVDFNSYSPMYSWYDAAEGSKLWLEASAGHGILQLRGLVFDAISFCSEVFDKVELSLLGPMKSQITGANIVETLSAQFTDTTLPLAYPQADRLKAFSLTLIGGLGWSDGQADEEKDRVARHLADFAAYQSRVYDIARSVSDSTKESLQPREDVGGGDWYRYARRASQLCAHRKLFISKKGYLALGPEVLQEGDLCCILYGAKMPFILRRRDDHYILLGESYIHGIMRGEAMEMLRNGELQEQTFEIH</sequence>
<feature type="compositionally biased region" description="Polar residues" evidence="1">
    <location>
        <begin position="16"/>
        <end position="27"/>
    </location>
</feature>